<dbReference type="Proteomes" id="UP000683360">
    <property type="component" value="Unassembled WGS sequence"/>
</dbReference>
<sequence>MEHIKNGKFKNSQTNLVDTLLDETYAAHNALDDTRLLFRLITCTSQGNVISDNITDFIFSPNYPHNCHMQQDNLKTFSEAINCKALSKATALKAARSNLRLCHLKLSIERNGLDGLRALLSELTNQGKVRVTSCKKIIRGFMISLLEKLKEKWLSHERCGPFIICRDDTIWCINSLSNVLWHLTRRGLINFGLLSLPKEIDFMPKDVLPQDNHVLIIGAGVSGLSAAHQLNHFGVKVSKGAQIINGCDNNPLIVLSHQTGVHIKELSEKCCLLQKGGEKVDEKTDSQMDFHFNAILDIIADQRRNKEILQDLNLMDKFRETHQHFMDESQLTFTKQQETLLNFHFGNLEYACGTSLSNISSMNWDQNEDYPQFSGRNVLMADGFSTILDKITENLDIVYNTEISSIDYSDKVLVKSSDGQSWTGDKVIVTLPLAVLKNGIVQFTPPLPQNKVTAIQQLGVGYMEKVVLQFKERFWSDKSSPSEVFGRVETEFSRRGLFGVFHDLSKENASGKSCYILSTHISGDSVEILKQKSDEEIISMCIETLSELFPKKKVPKPQKYIVTRWYQDKHIQMAYSHIPVGATGDLYDDLAADVQGRIYFAGEATNRQHPQSVTGAYISGMREAEKVFTSMAIS</sequence>
<dbReference type="InterPro" id="IPR036188">
    <property type="entry name" value="FAD/NAD-bd_sf"/>
</dbReference>
<dbReference type="EC" id="1.-.-.-" evidence="3"/>
<feature type="domain" description="PML C-terminal" evidence="2">
    <location>
        <begin position="74"/>
        <end position="139"/>
    </location>
</feature>
<accession>A0A8S3ULN0</accession>
<dbReference type="InterPro" id="IPR002937">
    <property type="entry name" value="Amino_oxidase"/>
</dbReference>
<dbReference type="AlphaFoldDB" id="A0A8S3ULN0"/>
<dbReference type="PANTHER" id="PTHR10742">
    <property type="entry name" value="FLAVIN MONOAMINE OXIDASE"/>
    <property type="match status" value="1"/>
</dbReference>
<name>A0A8S3ULN0_MYTED</name>
<comment type="caution">
    <text evidence="3">The sequence shown here is derived from an EMBL/GenBank/DDBJ whole genome shotgun (WGS) entry which is preliminary data.</text>
</comment>
<protein>
    <submittedName>
        <fullName evidence="3">KDM1B</fullName>
        <ecNumber evidence="3">1.-.-.-</ecNumber>
    </submittedName>
</protein>
<dbReference type="SUPFAM" id="SSF54373">
    <property type="entry name" value="FAD-linked reductases, C-terminal domain"/>
    <property type="match status" value="1"/>
</dbReference>
<dbReference type="Gene3D" id="3.90.660.10">
    <property type="match status" value="1"/>
</dbReference>
<reference evidence="3" key="1">
    <citation type="submission" date="2021-03" db="EMBL/GenBank/DDBJ databases">
        <authorList>
            <person name="Bekaert M."/>
        </authorList>
    </citation>
    <scope>NUCLEOTIDE SEQUENCE</scope>
</reference>
<dbReference type="PRINTS" id="PR00420">
    <property type="entry name" value="RNGMNOXGNASE"/>
</dbReference>
<dbReference type="SUPFAM" id="SSF51905">
    <property type="entry name" value="FAD/NAD(P)-binding domain"/>
    <property type="match status" value="1"/>
</dbReference>
<gene>
    <name evidence="3" type="ORF">MEDL_55320</name>
</gene>
<dbReference type="PANTHER" id="PTHR10742:SF410">
    <property type="entry name" value="LYSINE-SPECIFIC HISTONE DEMETHYLASE 2"/>
    <property type="match status" value="1"/>
</dbReference>
<dbReference type="EMBL" id="CAJPWZ010002693">
    <property type="protein sequence ID" value="CAG2243156.1"/>
    <property type="molecule type" value="Genomic_DNA"/>
</dbReference>
<evidence type="ECO:0000259" key="1">
    <source>
        <dbReference type="Pfam" id="PF01593"/>
    </source>
</evidence>
<dbReference type="InterPro" id="IPR057617">
    <property type="entry name" value="PML_C"/>
</dbReference>
<dbReference type="Pfam" id="PF01593">
    <property type="entry name" value="Amino_oxidase"/>
    <property type="match status" value="1"/>
</dbReference>
<keyword evidence="4" id="KW-1185">Reference proteome</keyword>
<dbReference type="OrthoDB" id="2219495at2759"/>
<evidence type="ECO:0000259" key="2">
    <source>
        <dbReference type="Pfam" id="PF25244"/>
    </source>
</evidence>
<dbReference type="Pfam" id="PF25244">
    <property type="entry name" value="PML_C"/>
    <property type="match status" value="1"/>
</dbReference>
<evidence type="ECO:0000313" key="3">
    <source>
        <dbReference type="EMBL" id="CAG2243156.1"/>
    </source>
</evidence>
<organism evidence="3 4">
    <name type="scientific">Mytilus edulis</name>
    <name type="common">Blue mussel</name>
    <dbReference type="NCBI Taxonomy" id="6550"/>
    <lineage>
        <taxon>Eukaryota</taxon>
        <taxon>Metazoa</taxon>
        <taxon>Spiralia</taxon>
        <taxon>Lophotrochozoa</taxon>
        <taxon>Mollusca</taxon>
        <taxon>Bivalvia</taxon>
        <taxon>Autobranchia</taxon>
        <taxon>Pteriomorphia</taxon>
        <taxon>Mytilida</taxon>
        <taxon>Mytiloidea</taxon>
        <taxon>Mytilidae</taxon>
        <taxon>Mytilinae</taxon>
        <taxon>Mytilus</taxon>
    </lineage>
</organism>
<dbReference type="InterPro" id="IPR050281">
    <property type="entry name" value="Flavin_monoamine_oxidase"/>
</dbReference>
<feature type="domain" description="Amine oxidase" evidence="1">
    <location>
        <begin position="228"/>
        <end position="627"/>
    </location>
</feature>
<keyword evidence="3" id="KW-0560">Oxidoreductase</keyword>
<dbReference type="Gene3D" id="3.50.50.60">
    <property type="entry name" value="FAD/NAD(P)-binding domain"/>
    <property type="match status" value="1"/>
</dbReference>
<dbReference type="GO" id="GO:0016491">
    <property type="term" value="F:oxidoreductase activity"/>
    <property type="evidence" value="ECO:0007669"/>
    <property type="project" value="UniProtKB-KW"/>
</dbReference>
<proteinExistence type="predicted"/>
<evidence type="ECO:0000313" key="4">
    <source>
        <dbReference type="Proteomes" id="UP000683360"/>
    </source>
</evidence>